<evidence type="ECO:0000259" key="10">
    <source>
        <dbReference type="Pfam" id="PF13302"/>
    </source>
</evidence>
<proteinExistence type="inferred from homology"/>
<dbReference type="SUPFAM" id="SSF55729">
    <property type="entry name" value="Acyl-CoA N-acyltransferases (Nat)"/>
    <property type="match status" value="1"/>
</dbReference>
<dbReference type="PANTHER" id="PTHR43326">
    <property type="entry name" value="METHIONYL-TRNA SYNTHETASE"/>
    <property type="match status" value="1"/>
</dbReference>
<dbReference type="SUPFAM" id="SSF47323">
    <property type="entry name" value="Anticodon-binding domain of a subclass of class I aminoacyl-tRNA synthetases"/>
    <property type="match status" value="1"/>
</dbReference>
<dbReference type="Pfam" id="PF09334">
    <property type="entry name" value="tRNA-synt_1g"/>
    <property type="match status" value="3"/>
</dbReference>
<name>A0A9P1M4U0_9PEZI</name>
<dbReference type="GO" id="GO:0005524">
    <property type="term" value="F:ATP binding"/>
    <property type="evidence" value="ECO:0007669"/>
    <property type="project" value="UniProtKB-KW"/>
</dbReference>
<accession>A0A9P1M4U0</accession>
<evidence type="ECO:0000256" key="5">
    <source>
        <dbReference type="ARBA" id="ARBA00022917"/>
    </source>
</evidence>
<keyword evidence="5 7" id="KW-0648">Protein biosynthesis</keyword>
<dbReference type="Proteomes" id="UP000838763">
    <property type="component" value="Unassembled WGS sequence"/>
</dbReference>
<dbReference type="InterPro" id="IPR014729">
    <property type="entry name" value="Rossmann-like_a/b/a_fold"/>
</dbReference>
<protein>
    <recommendedName>
        <fullName evidence="13">Methionine--tRNA ligase</fullName>
    </recommendedName>
</protein>
<organism evidence="11 12">
    <name type="scientific">Parascedosporium putredinis</name>
    <dbReference type="NCBI Taxonomy" id="1442378"/>
    <lineage>
        <taxon>Eukaryota</taxon>
        <taxon>Fungi</taxon>
        <taxon>Dikarya</taxon>
        <taxon>Ascomycota</taxon>
        <taxon>Pezizomycotina</taxon>
        <taxon>Sordariomycetes</taxon>
        <taxon>Hypocreomycetidae</taxon>
        <taxon>Microascales</taxon>
        <taxon>Microascaceae</taxon>
        <taxon>Parascedosporium</taxon>
    </lineage>
</organism>
<evidence type="ECO:0000256" key="7">
    <source>
        <dbReference type="RuleBase" id="RU363039"/>
    </source>
</evidence>
<feature type="region of interest" description="Disordered" evidence="8">
    <location>
        <begin position="515"/>
        <end position="534"/>
    </location>
</feature>
<dbReference type="InterPro" id="IPR015413">
    <property type="entry name" value="Methionyl/Leucyl_tRNA_Synth"/>
</dbReference>
<evidence type="ECO:0000313" key="12">
    <source>
        <dbReference type="Proteomes" id="UP000838763"/>
    </source>
</evidence>
<feature type="domain" description="Methionyl/Leucyl tRNA synthetase" evidence="9">
    <location>
        <begin position="257"/>
        <end position="331"/>
    </location>
</feature>
<dbReference type="InterPro" id="IPR009080">
    <property type="entry name" value="tRNAsynth_Ia_anticodon-bd"/>
</dbReference>
<dbReference type="SUPFAM" id="SSF52374">
    <property type="entry name" value="Nucleotidylyl transferase"/>
    <property type="match status" value="1"/>
</dbReference>
<keyword evidence="12" id="KW-1185">Reference proteome</keyword>
<evidence type="ECO:0000256" key="3">
    <source>
        <dbReference type="ARBA" id="ARBA00022741"/>
    </source>
</evidence>
<evidence type="ECO:0000259" key="9">
    <source>
        <dbReference type="Pfam" id="PF09334"/>
    </source>
</evidence>
<keyword evidence="6 7" id="KW-0030">Aminoacyl-tRNA synthetase</keyword>
<keyword evidence="4 7" id="KW-0067">ATP-binding</keyword>
<dbReference type="Gene3D" id="1.10.730.10">
    <property type="entry name" value="Isoleucyl-tRNA Synthetase, Domain 1"/>
    <property type="match status" value="1"/>
</dbReference>
<evidence type="ECO:0000313" key="11">
    <source>
        <dbReference type="EMBL" id="CAI4210303.1"/>
    </source>
</evidence>
<feature type="domain" description="Methionyl/Leucyl tRNA synthetase" evidence="9">
    <location>
        <begin position="177"/>
        <end position="256"/>
    </location>
</feature>
<dbReference type="GO" id="GO:0016747">
    <property type="term" value="F:acyltransferase activity, transferring groups other than amino-acyl groups"/>
    <property type="evidence" value="ECO:0007669"/>
    <property type="project" value="InterPro"/>
</dbReference>
<feature type="region of interest" description="Disordered" evidence="8">
    <location>
        <begin position="1"/>
        <end position="23"/>
    </location>
</feature>
<dbReference type="Gene3D" id="3.40.50.620">
    <property type="entry name" value="HUPs"/>
    <property type="match status" value="2"/>
</dbReference>
<feature type="compositionally biased region" description="Polar residues" evidence="8">
    <location>
        <begin position="1"/>
        <end position="10"/>
    </location>
</feature>
<dbReference type="GO" id="GO:0006431">
    <property type="term" value="P:methionyl-tRNA aminoacylation"/>
    <property type="evidence" value="ECO:0007669"/>
    <property type="project" value="TreeGrafter"/>
</dbReference>
<dbReference type="AlphaFoldDB" id="A0A9P1M4U0"/>
<dbReference type="InterPro" id="IPR000182">
    <property type="entry name" value="GNAT_dom"/>
</dbReference>
<dbReference type="EMBL" id="CALLCH030000001">
    <property type="protein sequence ID" value="CAI4210303.1"/>
    <property type="molecule type" value="Genomic_DNA"/>
</dbReference>
<comment type="caution">
    <text evidence="11">The sequence shown here is derived from an EMBL/GenBank/DDBJ whole genome shotgun (WGS) entry which is preliminary data.</text>
</comment>
<dbReference type="Pfam" id="PF13302">
    <property type="entry name" value="Acetyltransf_3"/>
    <property type="match status" value="1"/>
</dbReference>
<evidence type="ECO:0000256" key="1">
    <source>
        <dbReference type="ARBA" id="ARBA00005594"/>
    </source>
</evidence>
<dbReference type="OrthoDB" id="24670at2759"/>
<dbReference type="PANTHER" id="PTHR43326:SF1">
    <property type="entry name" value="METHIONINE--TRNA LIGASE, MITOCHONDRIAL"/>
    <property type="match status" value="1"/>
</dbReference>
<evidence type="ECO:0008006" key="13">
    <source>
        <dbReference type="Google" id="ProtNLM"/>
    </source>
</evidence>
<keyword evidence="2 7" id="KW-0436">Ligase</keyword>
<dbReference type="GO" id="GO:0004825">
    <property type="term" value="F:methionine-tRNA ligase activity"/>
    <property type="evidence" value="ECO:0007669"/>
    <property type="project" value="InterPro"/>
</dbReference>
<dbReference type="Gene3D" id="3.40.630.30">
    <property type="match status" value="1"/>
</dbReference>
<feature type="domain" description="N-acetyltransferase" evidence="10">
    <location>
        <begin position="469"/>
        <end position="622"/>
    </location>
</feature>
<feature type="compositionally biased region" description="Acidic residues" evidence="8">
    <location>
        <begin position="515"/>
        <end position="525"/>
    </location>
</feature>
<comment type="similarity">
    <text evidence="1 7">Belongs to the class-I aminoacyl-tRNA synthetase family.</text>
</comment>
<evidence type="ECO:0000256" key="2">
    <source>
        <dbReference type="ARBA" id="ARBA00022598"/>
    </source>
</evidence>
<evidence type="ECO:0000256" key="6">
    <source>
        <dbReference type="ARBA" id="ARBA00023146"/>
    </source>
</evidence>
<evidence type="ECO:0000256" key="4">
    <source>
        <dbReference type="ARBA" id="ARBA00022840"/>
    </source>
</evidence>
<dbReference type="InterPro" id="IPR023457">
    <property type="entry name" value="Met-tRNA_synth_2"/>
</dbReference>
<keyword evidence="3 7" id="KW-0547">Nucleotide-binding</keyword>
<sequence length="664" mass="72804">MLLDTCSVQQGPGRAPAQEGTRGPLARGLAWRGSEFCQVRSQSSTAGVGSGTLEKPFYVTTPIFYVNACDPHIGHAHSMVLADVLKRWATLQGRPARLCTGTDEHGMKIQRAAAKAGQPPAEFCDTYAQKFGEIAESLGLSAHDFIRTTDRAHVAASMIERSFVPETGKVVWSAVESGSEVEWVEEKNYHFRMTAFREELLAFYRANPDWITPDYKMKEVVAWVENHLEDLSISRPATRLSWGIPVPDDPSQTVYLLTHAHWTIGGRKISKSAGNGVSPIFAVDRFGADTVRFFLMRKGAIRDDSIFENGEVARVYRTDLMGTLGNLLARTTKTVKWSVVLAVRAETGPGGVAEEMRALRPDKALALIMDTLTEANKYMTKTAPWDLSDNKHQDSAAFSELSRVIFTLADALRVSAILLQPYMPQRATEALDRLGVDPARRDFGHAEIQQLTASEPLSIEEEYENQLSWRRSADKLTFIVCLPRQDAHANQSPVAEADDADARMVGDINLFLYPDDNDDDDDDDDNNNKHGETLGRNVFGEVDIMIAERSHRGRGLGRAALAAFLAFVRRNLPSLLAEYTAAAAAASASASTATPTVRLTKLVAKINEANAPSRALFASLGFADAAPVNYFGEVEMAMPGFAEGARAVLAEGEGYGEVEYRVAR</sequence>
<feature type="domain" description="Methionyl/Leucyl tRNA synthetase" evidence="9">
    <location>
        <begin position="57"/>
        <end position="156"/>
    </location>
</feature>
<dbReference type="InterPro" id="IPR016181">
    <property type="entry name" value="Acyl_CoA_acyltransferase"/>
</dbReference>
<reference evidence="11" key="1">
    <citation type="submission" date="2022-11" db="EMBL/GenBank/DDBJ databases">
        <authorList>
            <person name="Scott C."/>
            <person name="Bruce N."/>
        </authorList>
    </citation>
    <scope>NUCLEOTIDE SEQUENCE</scope>
</reference>
<evidence type="ECO:0000256" key="8">
    <source>
        <dbReference type="SAM" id="MobiDB-lite"/>
    </source>
</evidence>
<gene>
    <name evidence="11" type="ORF">PPNO1_LOCUS108</name>
</gene>